<feature type="compositionally biased region" description="Polar residues" evidence="3">
    <location>
        <begin position="147"/>
        <end position="156"/>
    </location>
</feature>
<dbReference type="Pfam" id="PF04082">
    <property type="entry name" value="Fungal_trans"/>
    <property type="match status" value="1"/>
</dbReference>
<name>A0A423X7E2_9PEZI</name>
<protein>
    <recommendedName>
        <fullName evidence="4">Zn(2)-C6 fungal-type domain-containing protein</fullName>
    </recommendedName>
</protein>
<evidence type="ECO:0000256" key="3">
    <source>
        <dbReference type="SAM" id="MobiDB-lite"/>
    </source>
</evidence>
<feature type="region of interest" description="Disordered" evidence="3">
    <location>
        <begin position="125"/>
        <end position="156"/>
    </location>
</feature>
<dbReference type="InParanoid" id="A0A423X7E2"/>
<dbReference type="EMBL" id="LKEB01000025">
    <property type="protein sequence ID" value="ROW11858.1"/>
    <property type="molecule type" value="Genomic_DNA"/>
</dbReference>
<dbReference type="CDD" id="cd00067">
    <property type="entry name" value="GAL4"/>
    <property type="match status" value="1"/>
</dbReference>
<comment type="caution">
    <text evidence="5">The sequence shown here is derived from an EMBL/GenBank/DDBJ whole genome shotgun (WGS) entry which is preliminary data.</text>
</comment>
<reference evidence="5 6" key="1">
    <citation type="submission" date="2015-09" db="EMBL/GenBank/DDBJ databases">
        <title>Host preference determinants of Valsa canker pathogens revealed by comparative genomics.</title>
        <authorList>
            <person name="Yin Z."/>
            <person name="Huang L."/>
        </authorList>
    </citation>
    <scope>NUCLEOTIDE SEQUENCE [LARGE SCALE GENOMIC DNA]</scope>
    <source>
        <strain evidence="5 6">SXYLt</strain>
    </source>
</reference>
<proteinExistence type="predicted"/>
<sequence length="932" mass="103223">MPAGRPPKRSQDAMEGPHDNSTPIPKVKLPRLEKGPEDFSQVVKNKLQSYTRTGQACDRCKVRKIRCDALPEGCSHCNQQSLECYVTDRVTGRTERRGYLQQLEREKTELSTRLRDMERLLEERGVRVLPRQTSPAYGPTTPLDPENNPSGNQWSQFGSLRIKDVRQQGHKGSSTRSYSAGDTSSYLNSGARTVDARIGVAADNAPLSSINGTKLSILGTTIDVTSFDAPDMDGPPSGIPNDTPLYNKSLQSFFNTISKAQPPVDAPFPSREDAFSYSQWYFVMAAPFVPLTQIYDDHTFKPSTADLALVHMVFALMYHQFGVRNGEGPERKAQLNEISNKHYHWCLGKAHELMSDQSMASMQALVLIVTHCRGFAKPGPAYHMATIAWARAMELNLHRSYLKKGEPTNLENEMRKRLWWCILLLVVTLYGRIGMPMPIRAEDFDVELPVCVADECVTENGIIEPDRNTECYWHVGWAGFKLTYLFMELWNEIYCVRQDPNRYVRSVRQLERKFRDYEDELPDELKVGTCKPQDKVVAAYLEASNYEFLLCLRHPSRCITSDPDFIADNNKISEDSARKLLRVVSELAKLKSLDTTWYQMAVYVAAVFTILAAHWERRFSVTPAEFSNLKADMRMGLSVVHEVSQYIGVGPDSRIMPQISSVISHTLASIEHAMGTKKRKAAPTAQSQSHSHHPPGGPVKQEVYSSTIQRQPSRSGSSSPSLMTNRTESLSVHPTAQMGNPSYYNGPIATSNAAYPQMGYTDLGQQATSAPTTGMHNIQSPYMPVAEEPSRQYIYAAPAPTNTAAAQMNHHNAPANSSQPNSATQNTMVAYGSQAAAGPHSHPHSSGGGDWIGNTWHEWTNTIAIMDPSTQDRSSANALLTLNAGQRGAGVVDGSGMGRGVHDAGEAVNGGVPQDHAAQWPMLIYNSNLPGT</sequence>
<dbReference type="InterPro" id="IPR036864">
    <property type="entry name" value="Zn2-C6_fun-type_DNA-bd_sf"/>
</dbReference>
<dbReference type="PANTHER" id="PTHR46910">
    <property type="entry name" value="TRANSCRIPTION FACTOR PDR1"/>
    <property type="match status" value="1"/>
</dbReference>
<dbReference type="InterPro" id="IPR050987">
    <property type="entry name" value="AtrR-like"/>
</dbReference>
<dbReference type="GO" id="GO:0000981">
    <property type="term" value="F:DNA-binding transcription factor activity, RNA polymerase II-specific"/>
    <property type="evidence" value="ECO:0007669"/>
    <property type="project" value="InterPro"/>
</dbReference>
<dbReference type="Proteomes" id="UP000285146">
    <property type="component" value="Unassembled WGS sequence"/>
</dbReference>
<dbReference type="OrthoDB" id="4456959at2759"/>
<feature type="region of interest" description="Disordered" evidence="3">
    <location>
        <begin position="1"/>
        <end position="34"/>
    </location>
</feature>
<evidence type="ECO:0000256" key="2">
    <source>
        <dbReference type="ARBA" id="ARBA00023242"/>
    </source>
</evidence>
<dbReference type="GO" id="GO:0008270">
    <property type="term" value="F:zinc ion binding"/>
    <property type="evidence" value="ECO:0007669"/>
    <property type="project" value="InterPro"/>
</dbReference>
<evidence type="ECO:0000313" key="6">
    <source>
        <dbReference type="Proteomes" id="UP000285146"/>
    </source>
</evidence>
<dbReference type="STRING" id="1230097.A0A423X7E2"/>
<feature type="compositionally biased region" description="Basic and acidic residues" evidence="3">
    <location>
        <begin position="9"/>
        <end position="18"/>
    </location>
</feature>
<feature type="region of interest" description="Disordered" evidence="3">
    <location>
        <begin position="674"/>
        <end position="726"/>
    </location>
</feature>
<organism evidence="5 6">
    <name type="scientific">Cytospora leucostoma</name>
    <dbReference type="NCBI Taxonomy" id="1230097"/>
    <lineage>
        <taxon>Eukaryota</taxon>
        <taxon>Fungi</taxon>
        <taxon>Dikarya</taxon>
        <taxon>Ascomycota</taxon>
        <taxon>Pezizomycotina</taxon>
        <taxon>Sordariomycetes</taxon>
        <taxon>Sordariomycetidae</taxon>
        <taxon>Diaporthales</taxon>
        <taxon>Cytosporaceae</taxon>
        <taxon>Cytospora</taxon>
    </lineage>
</organism>
<dbReference type="GO" id="GO:0006351">
    <property type="term" value="P:DNA-templated transcription"/>
    <property type="evidence" value="ECO:0007669"/>
    <property type="project" value="InterPro"/>
</dbReference>
<feature type="domain" description="Zn(2)-C6 fungal-type" evidence="4">
    <location>
        <begin position="56"/>
        <end position="86"/>
    </location>
</feature>
<dbReference type="SUPFAM" id="SSF57701">
    <property type="entry name" value="Zn2/Cys6 DNA-binding domain"/>
    <property type="match status" value="1"/>
</dbReference>
<evidence type="ECO:0000256" key="1">
    <source>
        <dbReference type="ARBA" id="ARBA00022723"/>
    </source>
</evidence>
<dbReference type="CDD" id="cd12148">
    <property type="entry name" value="fungal_TF_MHR"/>
    <property type="match status" value="1"/>
</dbReference>
<evidence type="ECO:0000259" key="4">
    <source>
        <dbReference type="PROSITE" id="PS50048"/>
    </source>
</evidence>
<keyword evidence="1" id="KW-0479">Metal-binding</keyword>
<dbReference type="InterPro" id="IPR007219">
    <property type="entry name" value="XnlR_reg_dom"/>
</dbReference>
<accession>A0A423X7E2</accession>
<dbReference type="SMART" id="SM00066">
    <property type="entry name" value="GAL4"/>
    <property type="match status" value="1"/>
</dbReference>
<gene>
    <name evidence="5" type="ORF">VPNG_04969</name>
</gene>
<keyword evidence="6" id="KW-1185">Reference proteome</keyword>
<dbReference type="Gene3D" id="4.10.240.10">
    <property type="entry name" value="Zn(2)-C6 fungal-type DNA-binding domain"/>
    <property type="match status" value="1"/>
</dbReference>
<dbReference type="PANTHER" id="PTHR46910:SF4">
    <property type="entry name" value="ZN(2)-C6 FUNGAL-TYPE DOMAIN-CONTAINING PROTEIN"/>
    <property type="match status" value="1"/>
</dbReference>
<dbReference type="PROSITE" id="PS00463">
    <property type="entry name" value="ZN2_CY6_FUNGAL_1"/>
    <property type="match status" value="1"/>
</dbReference>
<keyword evidence="2" id="KW-0539">Nucleus</keyword>
<dbReference type="PROSITE" id="PS50048">
    <property type="entry name" value="ZN2_CY6_FUNGAL_2"/>
    <property type="match status" value="1"/>
</dbReference>
<dbReference type="InterPro" id="IPR001138">
    <property type="entry name" value="Zn2Cys6_DnaBD"/>
</dbReference>
<dbReference type="SMART" id="SM00906">
    <property type="entry name" value="Fungal_trans"/>
    <property type="match status" value="1"/>
</dbReference>
<dbReference type="AlphaFoldDB" id="A0A423X7E2"/>
<feature type="compositionally biased region" description="Low complexity" evidence="3">
    <location>
        <begin position="709"/>
        <end position="721"/>
    </location>
</feature>
<dbReference type="Pfam" id="PF00172">
    <property type="entry name" value="Zn_clus"/>
    <property type="match status" value="1"/>
</dbReference>
<evidence type="ECO:0000313" key="5">
    <source>
        <dbReference type="EMBL" id="ROW11858.1"/>
    </source>
</evidence>
<dbReference type="GO" id="GO:0003677">
    <property type="term" value="F:DNA binding"/>
    <property type="evidence" value="ECO:0007669"/>
    <property type="project" value="InterPro"/>
</dbReference>